<evidence type="ECO:0000256" key="1">
    <source>
        <dbReference type="RuleBase" id="RU004915"/>
    </source>
</evidence>
<dbReference type="AlphaFoldDB" id="A0A9R0QPV5"/>
<evidence type="ECO:0000313" key="2">
    <source>
        <dbReference type="EMBL" id="VAH14478.1"/>
    </source>
</evidence>
<dbReference type="SUPFAM" id="SSF56371">
    <property type="entry name" value="Ribosome inactivating proteins (RIP)"/>
    <property type="match status" value="1"/>
</dbReference>
<proteinExistence type="inferred from homology"/>
<dbReference type="OMA" id="WIVENCT"/>
<dbReference type="GO" id="GO:0090729">
    <property type="term" value="F:toxin activity"/>
    <property type="evidence" value="ECO:0007669"/>
    <property type="project" value="UniProtKB-KW"/>
</dbReference>
<dbReference type="GO" id="GO:0017148">
    <property type="term" value="P:negative regulation of translation"/>
    <property type="evidence" value="ECO:0007669"/>
    <property type="project" value="UniProtKB-KW"/>
</dbReference>
<keyword evidence="3" id="KW-1185">Reference proteome</keyword>
<sequence>MLYNLHLQNSPTFHLQLDEDPETMSSNYDALLDEIIQHIRQLWGQVNGQQNGMVEGILSLPQGAGKFIIVLLAPQHWVRNNTDPVRLLFSFHNLYSDGFHRKGKWYLFKDIYLEMQQRGEIAGTNLRSLGFTGNYNQLGSEFSSINLGGYALFQIYKGITEFPGKEIKPQLKLSVVSFSESMRFPMLRKYIRDRMSMGLSSAENIEWLSHHFQDWSVYCEKIRDGRDAFGAIPGIDNFDDLLALVSMIL</sequence>
<accession>A0A9R0QPV5</accession>
<name>A0A9R0QPV5_TRITD</name>
<gene>
    <name evidence="2" type="ORF">TRITD_1Bv1G047210</name>
</gene>
<keyword evidence="1" id="KW-0800">Toxin</keyword>
<comment type="catalytic activity">
    <reaction evidence="1">
        <text>Endohydrolysis of the N-glycosidic bond at one specific adenosine on the 28S rRNA.</text>
        <dbReference type="EC" id="3.2.2.22"/>
    </reaction>
</comment>
<reference evidence="2 3" key="1">
    <citation type="submission" date="2017-09" db="EMBL/GenBank/DDBJ databases">
        <authorList>
            <consortium name="International Durum Wheat Genome Sequencing Consortium (IDWGSC)"/>
            <person name="Milanesi L."/>
        </authorList>
    </citation>
    <scope>NUCLEOTIDE SEQUENCE [LARGE SCALE GENOMIC DNA]</scope>
    <source>
        <strain evidence="3">cv. Svevo</strain>
    </source>
</reference>
<dbReference type="Proteomes" id="UP000324705">
    <property type="component" value="Chromosome 1B"/>
</dbReference>
<dbReference type="GO" id="GO:0030598">
    <property type="term" value="F:rRNA N-glycosylase activity"/>
    <property type="evidence" value="ECO:0007669"/>
    <property type="project" value="UniProtKB-EC"/>
</dbReference>
<keyword evidence="1" id="KW-0652">Protein synthesis inhibitor</keyword>
<dbReference type="GO" id="GO:0006952">
    <property type="term" value="P:defense response"/>
    <property type="evidence" value="ECO:0007669"/>
    <property type="project" value="UniProtKB-KW"/>
</dbReference>
<evidence type="ECO:0000313" key="3">
    <source>
        <dbReference type="Proteomes" id="UP000324705"/>
    </source>
</evidence>
<comment type="similarity">
    <text evidence="1">Belongs to the ribosome-inactivating protein family.</text>
</comment>
<dbReference type="Pfam" id="PF00161">
    <property type="entry name" value="RIP"/>
    <property type="match status" value="1"/>
</dbReference>
<keyword evidence="1" id="KW-0378">Hydrolase</keyword>
<keyword evidence="1" id="KW-0611">Plant defense</keyword>
<dbReference type="InterPro" id="IPR001574">
    <property type="entry name" value="Ribosome_inactivat_prot"/>
</dbReference>
<dbReference type="InterPro" id="IPR016138">
    <property type="entry name" value="Ribosome_inactivat_prot_sub1"/>
</dbReference>
<dbReference type="EMBL" id="LT934112">
    <property type="protein sequence ID" value="VAH14478.1"/>
    <property type="molecule type" value="Genomic_DNA"/>
</dbReference>
<dbReference type="Gramene" id="TRITD1Bv1G047210.1">
    <property type="protein sequence ID" value="TRITD1Bv1G047210.1"/>
    <property type="gene ID" value="TRITD1Bv1G047210"/>
</dbReference>
<dbReference type="InterPro" id="IPR036041">
    <property type="entry name" value="Ribosome-inact_prot_sf"/>
</dbReference>
<dbReference type="Gene3D" id="3.40.420.10">
    <property type="entry name" value="Ricin (A subunit), domain 1"/>
    <property type="match status" value="1"/>
</dbReference>
<dbReference type="EC" id="3.2.2.22" evidence="1"/>
<organism evidence="2 3">
    <name type="scientific">Triticum turgidum subsp. durum</name>
    <name type="common">Durum wheat</name>
    <name type="synonym">Triticum durum</name>
    <dbReference type="NCBI Taxonomy" id="4567"/>
    <lineage>
        <taxon>Eukaryota</taxon>
        <taxon>Viridiplantae</taxon>
        <taxon>Streptophyta</taxon>
        <taxon>Embryophyta</taxon>
        <taxon>Tracheophyta</taxon>
        <taxon>Spermatophyta</taxon>
        <taxon>Magnoliopsida</taxon>
        <taxon>Liliopsida</taxon>
        <taxon>Poales</taxon>
        <taxon>Poaceae</taxon>
        <taxon>BOP clade</taxon>
        <taxon>Pooideae</taxon>
        <taxon>Triticodae</taxon>
        <taxon>Triticeae</taxon>
        <taxon>Triticinae</taxon>
        <taxon>Triticum</taxon>
    </lineage>
</organism>
<protein>
    <recommendedName>
        <fullName evidence="1">rRNA N-glycosylase</fullName>
        <ecNumber evidence="1">3.2.2.22</ecNumber>
    </recommendedName>
</protein>